<organism evidence="2 3">
    <name type="scientific">Geodermatophilus amargosae</name>
    <dbReference type="NCBI Taxonomy" id="1296565"/>
    <lineage>
        <taxon>Bacteria</taxon>
        <taxon>Bacillati</taxon>
        <taxon>Actinomycetota</taxon>
        <taxon>Actinomycetes</taxon>
        <taxon>Geodermatophilales</taxon>
        <taxon>Geodermatophilaceae</taxon>
        <taxon>Geodermatophilus</taxon>
    </lineage>
</organism>
<evidence type="ECO:0000313" key="2">
    <source>
        <dbReference type="EMBL" id="SFU03441.1"/>
    </source>
</evidence>
<gene>
    <name evidence="2" type="ORF">SAMN05660657_04938</name>
</gene>
<dbReference type="EMBL" id="FPBA01000027">
    <property type="protein sequence ID" value="SFU03441.1"/>
    <property type="molecule type" value="Genomic_DNA"/>
</dbReference>
<sequence length="82" mass="8437">MADDEFARPMGMTDRQRTGGNARVTVVGAELAQPPAIPLTPLPAARSVAPATSRRGVQHQRGSSAATPAVAGTGSRRAERSS</sequence>
<keyword evidence="3" id="KW-1185">Reference proteome</keyword>
<dbReference type="AlphaFoldDB" id="A0A1I7CVL6"/>
<name>A0A1I7CVL6_9ACTN</name>
<feature type="region of interest" description="Disordered" evidence="1">
    <location>
        <begin position="34"/>
        <end position="82"/>
    </location>
</feature>
<feature type="region of interest" description="Disordered" evidence="1">
    <location>
        <begin position="1"/>
        <end position="21"/>
    </location>
</feature>
<evidence type="ECO:0000313" key="3">
    <source>
        <dbReference type="Proteomes" id="UP000199546"/>
    </source>
</evidence>
<reference evidence="3" key="1">
    <citation type="submission" date="2016-10" db="EMBL/GenBank/DDBJ databases">
        <authorList>
            <person name="Varghese N."/>
            <person name="Submissions S."/>
        </authorList>
    </citation>
    <scope>NUCLEOTIDE SEQUENCE [LARGE SCALE GENOMIC DNA]</scope>
    <source>
        <strain evidence="3">DSM 46136</strain>
    </source>
</reference>
<protein>
    <submittedName>
        <fullName evidence="2">Uncharacterized protein</fullName>
    </submittedName>
</protein>
<evidence type="ECO:0000256" key="1">
    <source>
        <dbReference type="SAM" id="MobiDB-lite"/>
    </source>
</evidence>
<accession>A0A1I7CVL6</accession>
<proteinExistence type="predicted"/>
<dbReference type="STRING" id="1296565.SAMN05660657_04938"/>
<dbReference type="Proteomes" id="UP000199546">
    <property type="component" value="Unassembled WGS sequence"/>
</dbReference>